<feature type="region of interest" description="Disordered" evidence="1">
    <location>
        <begin position="13"/>
        <end position="43"/>
    </location>
</feature>
<sequence length="43" mass="4504">MWGKIGGNEAAGSVEYQRARATADGKERRVGGLLPEASETKGV</sequence>
<evidence type="ECO:0000313" key="3">
    <source>
        <dbReference type="Proteomes" id="UP000078541"/>
    </source>
</evidence>
<organism evidence="2 3">
    <name type="scientific">Trachymyrmex septentrionalis</name>
    <dbReference type="NCBI Taxonomy" id="34720"/>
    <lineage>
        <taxon>Eukaryota</taxon>
        <taxon>Metazoa</taxon>
        <taxon>Ecdysozoa</taxon>
        <taxon>Arthropoda</taxon>
        <taxon>Hexapoda</taxon>
        <taxon>Insecta</taxon>
        <taxon>Pterygota</taxon>
        <taxon>Neoptera</taxon>
        <taxon>Endopterygota</taxon>
        <taxon>Hymenoptera</taxon>
        <taxon>Apocrita</taxon>
        <taxon>Aculeata</taxon>
        <taxon>Formicoidea</taxon>
        <taxon>Formicidae</taxon>
        <taxon>Myrmicinae</taxon>
        <taxon>Trachymyrmex</taxon>
    </lineage>
</organism>
<feature type="compositionally biased region" description="Basic and acidic residues" evidence="1">
    <location>
        <begin position="17"/>
        <end position="30"/>
    </location>
</feature>
<evidence type="ECO:0000256" key="1">
    <source>
        <dbReference type="SAM" id="MobiDB-lite"/>
    </source>
</evidence>
<accession>A0A195F9M4</accession>
<protein>
    <submittedName>
        <fullName evidence="2">Uncharacterized protein</fullName>
    </submittedName>
</protein>
<dbReference type="Proteomes" id="UP000078541">
    <property type="component" value="Unassembled WGS sequence"/>
</dbReference>
<evidence type="ECO:0000313" key="2">
    <source>
        <dbReference type="EMBL" id="KYN37305.1"/>
    </source>
</evidence>
<gene>
    <name evidence="2" type="ORF">ALC56_08363</name>
</gene>
<proteinExistence type="predicted"/>
<reference evidence="2 3" key="1">
    <citation type="submission" date="2016-03" db="EMBL/GenBank/DDBJ databases">
        <title>Trachymyrmex septentrionalis WGS genome.</title>
        <authorList>
            <person name="Nygaard S."/>
            <person name="Hu H."/>
            <person name="Boomsma J."/>
            <person name="Zhang G."/>
        </authorList>
    </citation>
    <scope>NUCLEOTIDE SEQUENCE [LARGE SCALE GENOMIC DNA]</scope>
    <source>
        <strain evidence="2">Tsep2-gDNA-1</strain>
        <tissue evidence="2">Whole body</tissue>
    </source>
</reference>
<dbReference type="AlphaFoldDB" id="A0A195F9M4"/>
<name>A0A195F9M4_9HYME</name>
<dbReference type="EMBL" id="KQ981720">
    <property type="protein sequence ID" value="KYN37305.1"/>
    <property type="molecule type" value="Genomic_DNA"/>
</dbReference>
<keyword evidence="3" id="KW-1185">Reference proteome</keyword>